<feature type="region of interest" description="Disordered" evidence="1">
    <location>
        <begin position="704"/>
        <end position="727"/>
    </location>
</feature>
<evidence type="ECO:0000256" key="1">
    <source>
        <dbReference type="SAM" id="MobiDB-lite"/>
    </source>
</evidence>
<reference evidence="2" key="1">
    <citation type="submission" date="2014-11" db="EMBL/GenBank/DDBJ databases">
        <title>Molecular phylogeny of cliff fern family Woodsiaceae with morphological implications.</title>
        <authorList>
            <person name="Shao Y.-Z."/>
            <person name="Wei R."/>
            <person name="Zhang X.-C."/>
        </authorList>
    </citation>
    <scope>NUCLEOTIDE SEQUENCE</scope>
</reference>
<dbReference type="AlphaFoldDB" id="A0A0K6S7M9"/>
<dbReference type="EMBL" id="CDMZ01001347">
    <property type="protein sequence ID" value="CUC09671.1"/>
    <property type="molecule type" value="Genomic_DNA"/>
</dbReference>
<proteinExistence type="predicted"/>
<protein>
    <submittedName>
        <fullName evidence="2">Uncharacterized protein</fullName>
    </submittedName>
</protein>
<dbReference type="VEuPathDB" id="CryptoDB:Cvel_4896"/>
<name>A0A0K6S7M9_9ALVE</name>
<dbReference type="PhylomeDB" id="A0A0K6S7M9"/>
<sequence>MCTTTRTIRVPEVSSRDVPVTTTTVEKTPFSVPVSKQVSVPGAPTCPSGSFMEGGACIVTGSSTEYSTQSIQTSVNVPTSTPVSSSACPSGTTMAADGSCTARLSFQSVEQSSSQKSVRLPTLSSKPATFNLPATTLRTGSTCPQGTSAQADGTCTVTLRTSSLESYEVPVSSQVPVISQVPQTLTLTKQFLVPSYSCPAGTIASGSGASMSCTVTLPSASPVTSSAPRTVKQARFEKRPVTVTVSRVESTPVYYCPTGTVENAMGECTTTITIRTPYTVSETHTACPADATEYPGAAPGSSDSFSGKSAAPSCKRATTVTVPATLLPGSRTQKSGSYACPEGTSPIGEGASMTCAAPSYETVPMESYTTSSIAYETSTVTETVPKLYRYETRTVTETATTEEVYTVYDDIVLEETSVSLSTSSYTETVPALVSYSVASESETVTVSNDRISYVSCSDAMSGNYGPGASLAPGVSGSCLTETKFRVVTNSYTEAVPAVATYFTEDFSETTTVEETFQTYDTSSMTETSHSVSTDYTIEAVGPNTLVDYETSYAPETVTETKIVSTPVPMTETVSMIPTYTTETVMETAHSETVGTANQPSTMMTSQLSYRTETISETVVPTTTYRTESSTTYSCPAGTVDTGSACASTVSIPAEFSCPAGSSSSGSAAGGCTKTTYTQVTSCPEGFTDTGKKCVTTASIPATPMAAPAPTKYSAPTKHSRRHGHKHD</sequence>
<organism evidence="2">
    <name type="scientific">Chromera velia CCMP2878</name>
    <dbReference type="NCBI Taxonomy" id="1169474"/>
    <lineage>
        <taxon>Eukaryota</taxon>
        <taxon>Sar</taxon>
        <taxon>Alveolata</taxon>
        <taxon>Colpodellida</taxon>
        <taxon>Chromeraceae</taxon>
        <taxon>Chromera</taxon>
    </lineage>
</organism>
<gene>
    <name evidence="2" type="ORF">Cvel_4896.t1</name>
</gene>
<evidence type="ECO:0000313" key="2">
    <source>
        <dbReference type="EMBL" id="CUC09671.1"/>
    </source>
</evidence>
<feature type="compositionally biased region" description="Basic residues" evidence="1">
    <location>
        <begin position="717"/>
        <end position="727"/>
    </location>
</feature>
<accession>A0A0K6S7M9</accession>